<keyword evidence="3 4" id="KW-0443">Lipid metabolism</keyword>
<feature type="short sequence motif" description="GXSXG" evidence="4">
    <location>
        <begin position="49"/>
        <end position="53"/>
    </location>
</feature>
<accession>A0A4R6UQ91</accession>
<dbReference type="GO" id="GO:0016787">
    <property type="term" value="F:hydrolase activity"/>
    <property type="evidence" value="ECO:0007669"/>
    <property type="project" value="UniProtKB-UniRule"/>
</dbReference>
<dbReference type="InterPro" id="IPR050301">
    <property type="entry name" value="NTE"/>
</dbReference>
<evidence type="ECO:0000256" key="2">
    <source>
        <dbReference type="ARBA" id="ARBA00022963"/>
    </source>
</evidence>
<name>A0A4R6UQ91_9GAMM</name>
<evidence type="ECO:0000313" key="7">
    <source>
        <dbReference type="EMBL" id="TDQ49410.1"/>
    </source>
</evidence>
<evidence type="ECO:0000313" key="8">
    <source>
        <dbReference type="Proteomes" id="UP000295375"/>
    </source>
</evidence>
<evidence type="ECO:0000256" key="1">
    <source>
        <dbReference type="ARBA" id="ARBA00022801"/>
    </source>
</evidence>
<organism evidence="7 8">
    <name type="scientific">Permianibacter aggregans</name>
    <dbReference type="NCBI Taxonomy" id="1510150"/>
    <lineage>
        <taxon>Bacteria</taxon>
        <taxon>Pseudomonadati</taxon>
        <taxon>Pseudomonadota</taxon>
        <taxon>Gammaproteobacteria</taxon>
        <taxon>Pseudomonadales</taxon>
        <taxon>Pseudomonadaceae</taxon>
        <taxon>Permianibacter</taxon>
    </lineage>
</organism>
<dbReference type="AlphaFoldDB" id="A0A4R6UQ91"/>
<sequence>MSSSSSLAGWLRAEPFTLTLGSGFFGFFAHFGVLKALLERELKPARLTGASSGALIAGSYAAGMTVSEIEQLLFSLRREDFWDPGLGLGLLKGELFRRRMRETFPCQRLEETKLPLALSVYNLNDQTTEVLEYGDLVDAVYASCALPLLFQPLKRQGVRLADGGIKDRPALAGVAENERVLIHHIASKSPWRRASDPALVPPQRPNGTTISLLGLTRVSPFRLEQGPEAFRQAYRLTSQLLDRNWSNLMPETSAK</sequence>
<feature type="transmembrane region" description="Helical" evidence="5">
    <location>
        <begin position="20"/>
        <end position="38"/>
    </location>
</feature>
<dbReference type="PANTHER" id="PTHR14226:SF78">
    <property type="entry name" value="SLR0060 PROTEIN"/>
    <property type="match status" value="1"/>
</dbReference>
<keyword evidence="5" id="KW-0812">Transmembrane</keyword>
<dbReference type="Proteomes" id="UP000295375">
    <property type="component" value="Unassembled WGS sequence"/>
</dbReference>
<dbReference type="RefSeq" id="WP_133588972.1">
    <property type="nucleotide sequence ID" value="NZ_CP037953.1"/>
</dbReference>
<keyword evidence="8" id="KW-1185">Reference proteome</keyword>
<feature type="active site" description="Nucleophile" evidence="4">
    <location>
        <position position="51"/>
    </location>
</feature>
<dbReference type="SUPFAM" id="SSF52151">
    <property type="entry name" value="FabD/lysophospholipase-like"/>
    <property type="match status" value="1"/>
</dbReference>
<evidence type="ECO:0000259" key="6">
    <source>
        <dbReference type="PROSITE" id="PS51635"/>
    </source>
</evidence>
<feature type="active site" description="Proton acceptor" evidence="4">
    <location>
        <position position="162"/>
    </location>
</feature>
<evidence type="ECO:0000256" key="4">
    <source>
        <dbReference type="PROSITE-ProRule" id="PRU01161"/>
    </source>
</evidence>
<dbReference type="GO" id="GO:0016042">
    <property type="term" value="P:lipid catabolic process"/>
    <property type="evidence" value="ECO:0007669"/>
    <property type="project" value="UniProtKB-UniRule"/>
</dbReference>
<dbReference type="EMBL" id="SNYM01000004">
    <property type="protein sequence ID" value="TDQ49410.1"/>
    <property type="molecule type" value="Genomic_DNA"/>
</dbReference>
<dbReference type="PROSITE" id="PS51635">
    <property type="entry name" value="PNPLA"/>
    <property type="match status" value="1"/>
</dbReference>
<gene>
    <name evidence="7" type="ORF">EV696_104115</name>
</gene>
<dbReference type="InterPro" id="IPR016035">
    <property type="entry name" value="Acyl_Trfase/lysoPLipase"/>
</dbReference>
<dbReference type="Gene3D" id="3.40.1090.10">
    <property type="entry name" value="Cytosolic phospholipase A2 catalytic domain"/>
    <property type="match status" value="2"/>
</dbReference>
<dbReference type="PANTHER" id="PTHR14226">
    <property type="entry name" value="NEUROPATHY TARGET ESTERASE/SWISS CHEESE D.MELANOGASTER"/>
    <property type="match status" value="1"/>
</dbReference>
<keyword evidence="5" id="KW-0472">Membrane</keyword>
<dbReference type="Pfam" id="PF01734">
    <property type="entry name" value="Patatin"/>
    <property type="match status" value="1"/>
</dbReference>
<keyword evidence="2 4" id="KW-0442">Lipid degradation</keyword>
<proteinExistence type="predicted"/>
<evidence type="ECO:0000256" key="3">
    <source>
        <dbReference type="ARBA" id="ARBA00023098"/>
    </source>
</evidence>
<evidence type="ECO:0000256" key="5">
    <source>
        <dbReference type="SAM" id="Phobius"/>
    </source>
</evidence>
<feature type="short sequence motif" description="DGA/G" evidence="4">
    <location>
        <begin position="162"/>
        <end position="164"/>
    </location>
</feature>
<protein>
    <submittedName>
        <fullName evidence="7">NTE family protein</fullName>
    </submittedName>
</protein>
<keyword evidence="5" id="KW-1133">Transmembrane helix</keyword>
<feature type="domain" description="PNPLA" evidence="6">
    <location>
        <begin position="18"/>
        <end position="175"/>
    </location>
</feature>
<comment type="caution">
    <text evidence="7">The sequence shown here is derived from an EMBL/GenBank/DDBJ whole genome shotgun (WGS) entry which is preliminary data.</text>
</comment>
<dbReference type="InterPro" id="IPR002641">
    <property type="entry name" value="PNPLA_dom"/>
</dbReference>
<dbReference type="OrthoDB" id="7055653at2"/>
<reference evidence="7 8" key="1">
    <citation type="submission" date="2019-03" db="EMBL/GenBank/DDBJ databases">
        <title>Genomic Encyclopedia of Type Strains, Phase IV (KMG-IV): sequencing the most valuable type-strain genomes for metagenomic binning, comparative biology and taxonomic classification.</title>
        <authorList>
            <person name="Goeker M."/>
        </authorList>
    </citation>
    <scope>NUCLEOTIDE SEQUENCE [LARGE SCALE GENOMIC DNA]</scope>
    <source>
        <strain evidence="7 8">DSM 103792</strain>
    </source>
</reference>
<comment type="caution">
    <text evidence="4">Lacks conserved residue(s) required for the propagation of feature annotation.</text>
</comment>
<keyword evidence="1 4" id="KW-0378">Hydrolase</keyword>